<dbReference type="VEuPathDB" id="HostDB:GeneID_118675998"/>
<dbReference type="Pfam" id="PF15260">
    <property type="entry name" value="FAM219A"/>
    <property type="match status" value="1"/>
</dbReference>
<evidence type="ECO:0000313" key="4">
    <source>
        <dbReference type="Proteomes" id="UP000527355"/>
    </source>
</evidence>
<feature type="region of interest" description="Disordered" evidence="2">
    <location>
        <begin position="1"/>
        <end position="90"/>
    </location>
</feature>
<accession>A0A7J8AKD9</accession>
<dbReference type="EMBL" id="JABWUV010000001">
    <property type="protein sequence ID" value="KAF6386699.1"/>
    <property type="molecule type" value="Genomic_DNA"/>
</dbReference>
<dbReference type="PANTHER" id="PTHR31281:SF2">
    <property type="entry name" value="PROTEIN FAM219B"/>
    <property type="match status" value="1"/>
</dbReference>
<evidence type="ECO:0000313" key="3">
    <source>
        <dbReference type="EMBL" id="KAF6386699.1"/>
    </source>
</evidence>
<dbReference type="InterPro" id="IPR029339">
    <property type="entry name" value="FAM219"/>
</dbReference>
<dbReference type="Proteomes" id="UP000527355">
    <property type="component" value="Unassembled WGS sequence"/>
</dbReference>
<dbReference type="AlphaFoldDB" id="A0A7J8AKD9"/>
<protein>
    <submittedName>
        <fullName evidence="3">Family with sequence similarity 219 member B</fullName>
    </submittedName>
</protein>
<sequence length="108" mass="11533">MATEERSGARPAGPASGRSGCGVPRRGEQTPAAVEKRGPYRMTRAPSIQAKLQKPRDLAKAALRRKGVLGAARRPDSSGKRSVKFNKGYTALSQSPDENLVSLNSDSR</sequence>
<organism evidence="3 4">
    <name type="scientific">Myotis myotis</name>
    <name type="common">Greater mouse-eared bat</name>
    <name type="synonym">Vespertilio myotis</name>
    <dbReference type="NCBI Taxonomy" id="51298"/>
    <lineage>
        <taxon>Eukaryota</taxon>
        <taxon>Metazoa</taxon>
        <taxon>Chordata</taxon>
        <taxon>Craniata</taxon>
        <taxon>Vertebrata</taxon>
        <taxon>Euteleostomi</taxon>
        <taxon>Mammalia</taxon>
        <taxon>Eutheria</taxon>
        <taxon>Laurasiatheria</taxon>
        <taxon>Chiroptera</taxon>
        <taxon>Yangochiroptera</taxon>
        <taxon>Vespertilionidae</taxon>
        <taxon>Myotis</taxon>
    </lineage>
</organism>
<gene>
    <name evidence="3" type="ORF">mMyoMyo1_004882</name>
</gene>
<comment type="caution">
    <text evidence="3">The sequence shown here is derived from an EMBL/GenBank/DDBJ whole genome shotgun (WGS) entry which is preliminary data.</text>
</comment>
<proteinExistence type="inferred from homology"/>
<dbReference type="PANTHER" id="PTHR31281">
    <property type="entry name" value="PROTEIN FAM219A"/>
    <property type="match status" value="1"/>
</dbReference>
<evidence type="ECO:0000256" key="1">
    <source>
        <dbReference type="ARBA" id="ARBA00010549"/>
    </source>
</evidence>
<name>A0A7J8AKD9_MYOMY</name>
<keyword evidence="4" id="KW-1185">Reference proteome</keyword>
<evidence type="ECO:0000256" key="2">
    <source>
        <dbReference type="SAM" id="MobiDB-lite"/>
    </source>
</evidence>
<reference evidence="3 4" key="1">
    <citation type="journal article" date="2020" name="Nature">
        <title>Six reference-quality genomes reveal evolution of bat adaptations.</title>
        <authorList>
            <person name="Jebb D."/>
            <person name="Huang Z."/>
            <person name="Pippel M."/>
            <person name="Hughes G.M."/>
            <person name="Lavrichenko K."/>
            <person name="Devanna P."/>
            <person name="Winkler S."/>
            <person name="Jermiin L.S."/>
            <person name="Skirmuntt E.C."/>
            <person name="Katzourakis A."/>
            <person name="Burkitt-Gray L."/>
            <person name="Ray D.A."/>
            <person name="Sullivan K.A.M."/>
            <person name="Roscito J.G."/>
            <person name="Kirilenko B.M."/>
            <person name="Davalos L.M."/>
            <person name="Corthals A.P."/>
            <person name="Power M.L."/>
            <person name="Jones G."/>
            <person name="Ransome R.D."/>
            <person name="Dechmann D.K.N."/>
            <person name="Locatelli A.G."/>
            <person name="Puechmaille S.J."/>
            <person name="Fedrigo O."/>
            <person name="Jarvis E.D."/>
            <person name="Hiller M."/>
            <person name="Vernes S.C."/>
            <person name="Myers E.W."/>
            <person name="Teeling E.C."/>
        </authorList>
    </citation>
    <scope>NUCLEOTIDE SEQUENCE [LARGE SCALE GENOMIC DNA]</scope>
    <source>
        <strain evidence="3">MMyoMyo1</strain>
        <tissue evidence="3">Flight muscle</tissue>
    </source>
</reference>
<comment type="similarity">
    <text evidence="1">Belongs to the FAM219 family.</text>
</comment>